<dbReference type="EMBL" id="DF849822">
    <property type="protein sequence ID" value="GAT59137.1"/>
    <property type="molecule type" value="Genomic_DNA"/>
</dbReference>
<evidence type="ECO:0000313" key="5">
    <source>
        <dbReference type="Proteomes" id="UP000815677"/>
    </source>
</evidence>
<organism evidence="4 5">
    <name type="scientific">Mycena chlorophos</name>
    <name type="common">Agaric fungus</name>
    <name type="synonym">Agaricus chlorophos</name>
    <dbReference type="NCBI Taxonomy" id="658473"/>
    <lineage>
        <taxon>Eukaryota</taxon>
        <taxon>Fungi</taxon>
        <taxon>Dikarya</taxon>
        <taxon>Basidiomycota</taxon>
        <taxon>Agaricomycotina</taxon>
        <taxon>Agaricomycetes</taxon>
        <taxon>Agaricomycetidae</taxon>
        <taxon>Agaricales</taxon>
        <taxon>Marasmiineae</taxon>
        <taxon>Mycenaceae</taxon>
        <taxon>Mycena</taxon>
    </lineage>
</organism>
<dbReference type="PANTHER" id="PTHR43364">
    <property type="entry name" value="NADH-SPECIFIC METHYLGLYOXAL REDUCTASE-RELATED"/>
    <property type="match status" value="1"/>
</dbReference>
<feature type="region of interest" description="Disordered" evidence="2">
    <location>
        <begin position="598"/>
        <end position="619"/>
    </location>
</feature>
<feature type="non-terminal residue" evidence="4">
    <location>
        <position position="774"/>
    </location>
</feature>
<dbReference type="SUPFAM" id="SSF51430">
    <property type="entry name" value="NAD(P)-linked oxidoreductase"/>
    <property type="match status" value="2"/>
</dbReference>
<accession>A0ABQ0M8H1</accession>
<dbReference type="InterPro" id="IPR018170">
    <property type="entry name" value="Aldo/ket_reductase_CS"/>
</dbReference>
<dbReference type="InterPro" id="IPR036812">
    <property type="entry name" value="NAD(P)_OxRdtase_dom_sf"/>
</dbReference>
<evidence type="ECO:0000313" key="4">
    <source>
        <dbReference type="EMBL" id="GAT59137.1"/>
    </source>
</evidence>
<dbReference type="Pfam" id="PF00248">
    <property type="entry name" value="Aldo_ket_red"/>
    <property type="match status" value="1"/>
</dbReference>
<dbReference type="Gene3D" id="3.20.20.100">
    <property type="entry name" value="NADP-dependent oxidoreductase domain"/>
    <property type="match status" value="1"/>
</dbReference>
<proteinExistence type="predicted"/>
<dbReference type="PROSITE" id="PS00062">
    <property type="entry name" value="ALDOKETO_REDUCTASE_2"/>
    <property type="match status" value="1"/>
</dbReference>
<feature type="compositionally biased region" description="Polar residues" evidence="2">
    <location>
        <begin position="41"/>
        <end position="60"/>
    </location>
</feature>
<dbReference type="Proteomes" id="UP000815677">
    <property type="component" value="Unassembled WGS sequence"/>
</dbReference>
<sequence>MIGFSSPGYPDSDLPLSSTILAVRLRGPRLSHCSATERRSTPSSFTSLDANSNTERSASVSPPPTFSSGLGVDKLPAAAFQSHFYLHPISQLFRNAPPSDPGGVLSKRRRAGRAVLLGASPPWSAARRQTPRHFSTAWPHLATKHQLLSGGKRAGSASSGRGFALSPSTSTAAWPTECAGLAFLFHIYDCLQGERRHCGAEGPRTRDRPLYIHSKSFRKDMPASTRASKPTFTPRIPVIYGAGSIGAPGTFCLLTNPSKVQRVVDAWCEGALRIPSSSSIDTSNVYGFGTSEKILAQTDLHGCSVDTKFYPLLPGDHSRPKLREALNRMVSALRGKQIRILYLNAPDRATPFAETFATMDELYREGHFEVLGLSNYRAHQVAEIVTMCRENGWVTPRVYQGVYNAIDRTIEDELLPCLRHFNIRFAAYCPLAGGYLAGGMLFDPASGLAGLTEGMEDMNLASASRDSARRRSGSAPRTARPPLRDLQRRLRGSGSHFDPQNPFGMWYQTRYLHPRMNAAVLALCAVLESYQLTLLEASVRWLQYHSALVPGDLGIVFGGSKPEQVRETLTYCTYGPLPDAVVDAFEACYAQDANSRKIAGKSRSERPQEPAHLRSKDDGVESWRGGVGWFRWSGAWLWTLRPWPLSPDKIIVDCDPRPLAHAFAPLPALRDPLPSISPSFSPDRALGAELCDVDPGPTGAASTGLPSPCPAAMLRRRACCYSASTLEGSTSQLRARSELAGRHLTPSTYPRSFSDLHRLRVPMSSQYRPPFIHP</sequence>
<dbReference type="PANTHER" id="PTHR43364:SF4">
    <property type="entry name" value="NAD(P)-LINKED OXIDOREDUCTASE SUPERFAMILY PROTEIN"/>
    <property type="match status" value="1"/>
</dbReference>
<evidence type="ECO:0000256" key="1">
    <source>
        <dbReference type="ARBA" id="ARBA00023002"/>
    </source>
</evidence>
<feature type="region of interest" description="Disordered" evidence="2">
    <location>
        <begin position="462"/>
        <end position="496"/>
    </location>
</feature>
<reference evidence="4" key="1">
    <citation type="submission" date="2014-09" db="EMBL/GenBank/DDBJ databases">
        <title>Genome sequence of the luminous mushroom Mycena chlorophos for searching fungal bioluminescence genes.</title>
        <authorList>
            <person name="Tanaka Y."/>
            <person name="Kasuga D."/>
            <person name="Oba Y."/>
            <person name="Hase S."/>
            <person name="Sato K."/>
            <person name="Oba Y."/>
            <person name="Sakakibara Y."/>
        </authorList>
    </citation>
    <scope>NUCLEOTIDE SEQUENCE</scope>
</reference>
<name>A0ABQ0M8H1_MYCCL</name>
<feature type="compositionally biased region" description="Basic and acidic residues" evidence="2">
    <location>
        <begin position="602"/>
        <end position="619"/>
    </location>
</feature>
<dbReference type="InterPro" id="IPR050523">
    <property type="entry name" value="AKR_Detox_Biosynth"/>
</dbReference>
<feature type="region of interest" description="Disordered" evidence="2">
    <location>
        <begin position="32"/>
        <end position="65"/>
    </location>
</feature>
<evidence type="ECO:0000259" key="3">
    <source>
        <dbReference type="Pfam" id="PF00248"/>
    </source>
</evidence>
<gene>
    <name evidence="4" type="ORF">MCHLO_15472</name>
</gene>
<keyword evidence="1" id="KW-0560">Oxidoreductase</keyword>
<dbReference type="InterPro" id="IPR023210">
    <property type="entry name" value="NADP_OxRdtase_dom"/>
</dbReference>
<feature type="domain" description="NADP-dependent oxidoreductase" evidence="3">
    <location>
        <begin position="255"/>
        <end position="589"/>
    </location>
</feature>
<dbReference type="CDD" id="cd19075">
    <property type="entry name" value="AKR_AKR7A1-5"/>
    <property type="match status" value="1"/>
</dbReference>
<keyword evidence="5" id="KW-1185">Reference proteome</keyword>
<evidence type="ECO:0000256" key="2">
    <source>
        <dbReference type="SAM" id="MobiDB-lite"/>
    </source>
</evidence>
<protein>
    <submittedName>
        <fullName evidence="4">Aflatoxin B1-aldehyde reductase</fullName>
    </submittedName>
</protein>